<dbReference type="SUPFAM" id="SSF51905">
    <property type="entry name" value="FAD/NAD(P)-binding domain"/>
    <property type="match status" value="1"/>
</dbReference>
<feature type="region of interest" description="Disordered" evidence="1">
    <location>
        <begin position="18"/>
        <end position="37"/>
    </location>
</feature>
<proteinExistence type="predicted"/>
<reference evidence="3" key="1">
    <citation type="journal article" date="2021" name="Nat. Commun.">
        <title>Genetic determinants of endophytism in the Arabidopsis root mycobiome.</title>
        <authorList>
            <person name="Mesny F."/>
            <person name="Miyauchi S."/>
            <person name="Thiergart T."/>
            <person name="Pickel B."/>
            <person name="Atanasova L."/>
            <person name="Karlsson M."/>
            <person name="Huettel B."/>
            <person name="Barry K.W."/>
            <person name="Haridas S."/>
            <person name="Chen C."/>
            <person name="Bauer D."/>
            <person name="Andreopoulos W."/>
            <person name="Pangilinan J."/>
            <person name="LaButti K."/>
            <person name="Riley R."/>
            <person name="Lipzen A."/>
            <person name="Clum A."/>
            <person name="Drula E."/>
            <person name="Henrissat B."/>
            <person name="Kohler A."/>
            <person name="Grigoriev I.V."/>
            <person name="Martin F.M."/>
            <person name="Hacquard S."/>
        </authorList>
    </citation>
    <scope>NUCLEOTIDE SEQUENCE</scope>
    <source>
        <strain evidence="3">MPI-CAGE-AT-0147</strain>
    </source>
</reference>
<name>A0A9P9DM39_9HYPO</name>
<dbReference type="OrthoDB" id="429143at2759"/>
<feature type="compositionally biased region" description="Polar residues" evidence="1">
    <location>
        <begin position="23"/>
        <end position="37"/>
    </location>
</feature>
<dbReference type="EMBL" id="JAGMUV010000024">
    <property type="protein sequence ID" value="KAH7121643.1"/>
    <property type="molecule type" value="Genomic_DNA"/>
</dbReference>
<keyword evidence="4" id="KW-1185">Reference proteome</keyword>
<dbReference type="Gene3D" id="3.50.50.60">
    <property type="entry name" value="FAD/NAD(P)-binding domain"/>
    <property type="match status" value="1"/>
</dbReference>
<dbReference type="Proteomes" id="UP000738349">
    <property type="component" value="Unassembled WGS sequence"/>
</dbReference>
<comment type="caution">
    <text evidence="3">The sequence shown here is derived from an EMBL/GenBank/DDBJ whole genome shotgun (WGS) entry which is preliminary data.</text>
</comment>
<dbReference type="GO" id="GO:0005737">
    <property type="term" value="C:cytoplasm"/>
    <property type="evidence" value="ECO:0007669"/>
    <property type="project" value="TreeGrafter"/>
</dbReference>
<feature type="domain" description="FAD dependent oxidoreductase" evidence="2">
    <location>
        <begin position="50"/>
        <end position="448"/>
    </location>
</feature>
<accession>A0A9P9DM39</accession>
<evidence type="ECO:0000313" key="4">
    <source>
        <dbReference type="Proteomes" id="UP000738349"/>
    </source>
</evidence>
<organism evidence="3 4">
    <name type="scientific">Dactylonectria macrodidyma</name>
    <dbReference type="NCBI Taxonomy" id="307937"/>
    <lineage>
        <taxon>Eukaryota</taxon>
        <taxon>Fungi</taxon>
        <taxon>Dikarya</taxon>
        <taxon>Ascomycota</taxon>
        <taxon>Pezizomycotina</taxon>
        <taxon>Sordariomycetes</taxon>
        <taxon>Hypocreomycetidae</taxon>
        <taxon>Hypocreales</taxon>
        <taxon>Nectriaceae</taxon>
        <taxon>Dactylonectria</taxon>
    </lineage>
</organism>
<evidence type="ECO:0000259" key="2">
    <source>
        <dbReference type="Pfam" id="PF01266"/>
    </source>
</evidence>
<evidence type="ECO:0000313" key="3">
    <source>
        <dbReference type="EMBL" id="KAH7121643.1"/>
    </source>
</evidence>
<dbReference type="PANTHER" id="PTHR13847:SF213">
    <property type="entry name" value="DEPENDENT OXIDOREDUCTASE, PUTATIVE-RELATED"/>
    <property type="match status" value="1"/>
</dbReference>
<dbReference type="InterPro" id="IPR036188">
    <property type="entry name" value="FAD/NAD-bd_sf"/>
</dbReference>
<sequence length="488" mass="53133">MALESLAQQARDRMSLAAGLPSENPTSPTWQQPPASIANIQSPTLPAVTDIAIIGSGITGTSVAHTLLKHSKGPGLQVTILEARGACSGATGRNGGHLVSDTCHSFERLVENLGTEEAVKIFRFSEANISGLRAVVSELSEAEREEVELREVNATCILKDHETMEHGKSSLAAFQAAVKDSILEHELREDQSIIKDKYKYRDGVAALDQRGAGALWPYRLITILQKRLLESYAKRFTIETNTPVHAITHEKSESEPGYVLKTPRGSIRAKKIIHCTNGYSSHLLPSLTGKLYPLRGTVTVQDPGASFPSLGNIYSWSMLHKPSYDSETRRLTVGLVYAQQNAKTGEIFIGGESQEIENILSSDDSKVSDSAQEYLSTIVPKMYLDADDAKTKNVWSGIMGFTTDGFPLIGNIGQTITGREGSNEWIAAGFNGHGMDKCWLSGEAVARMALGEEVPSWFPKSFLASEERLEYFTLDNSVNGLVSMLATE</sequence>
<dbReference type="AlphaFoldDB" id="A0A9P9DM39"/>
<dbReference type="InterPro" id="IPR006076">
    <property type="entry name" value="FAD-dep_OxRdtase"/>
</dbReference>
<evidence type="ECO:0000256" key="1">
    <source>
        <dbReference type="SAM" id="MobiDB-lite"/>
    </source>
</evidence>
<dbReference type="PANTHER" id="PTHR13847">
    <property type="entry name" value="SARCOSINE DEHYDROGENASE-RELATED"/>
    <property type="match status" value="1"/>
</dbReference>
<protein>
    <submittedName>
        <fullName evidence="3">FAD dependent oxidoreductase</fullName>
    </submittedName>
</protein>
<dbReference type="Gene3D" id="3.30.9.10">
    <property type="entry name" value="D-Amino Acid Oxidase, subunit A, domain 2"/>
    <property type="match status" value="1"/>
</dbReference>
<dbReference type="Pfam" id="PF01266">
    <property type="entry name" value="DAO"/>
    <property type="match status" value="1"/>
</dbReference>
<gene>
    <name evidence="3" type="ORF">EDB81DRAFT_913914</name>
</gene>